<protein>
    <submittedName>
        <fullName evidence="1">Phosphomethylpyrimidine kinase</fullName>
    </submittedName>
</protein>
<organism evidence="1 2">
    <name type="scientific">Streptomyces malaysiensis</name>
    <dbReference type="NCBI Taxonomy" id="92644"/>
    <lineage>
        <taxon>Bacteria</taxon>
        <taxon>Bacillati</taxon>
        <taxon>Actinomycetota</taxon>
        <taxon>Actinomycetes</taxon>
        <taxon>Kitasatosporales</taxon>
        <taxon>Streptomycetaceae</taxon>
        <taxon>Streptomyces</taxon>
        <taxon>Streptomyces violaceusniger group</taxon>
    </lineage>
</organism>
<keyword evidence="1" id="KW-0808">Transferase</keyword>
<reference evidence="1 2" key="1">
    <citation type="submission" date="2020-02" db="EMBL/GenBank/DDBJ databases">
        <title>Streptomyces malaysiensis DSM14702 (JHCC583434, PFL_A843) Genome sequencing and assembly.</title>
        <authorList>
            <person name="Samborskyy M."/>
        </authorList>
    </citation>
    <scope>NUCLEOTIDE SEQUENCE [LARGE SCALE GENOMIC DNA]</scope>
    <source>
        <strain evidence="1 2">DSM 14702</strain>
    </source>
</reference>
<dbReference type="GO" id="GO:0016301">
    <property type="term" value="F:kinase activity"/>
    <property type="evidence" value="ECO:0007669"/>
    <property type="project" value="UniProtKB-KW"/>
</dbReference>
<sequence length="71" mass="7564">MPQLPALLLRLPNHHATPDGAEPMALRASAAPLSSVDAVAYLRSEAISLIYGPVARYLTADTPRAERITIA</sequence>
<gene>
    <name evidence="1" type="ORF">SMALB_7675</name>
</gene>
<dbReference type="AlphaFoldDB" id="A0A7X5XCR4"/>
<name>A0A7X5XCR4_STRMQ</name>
<dbReference type="RefSeq" id="WP_244453951.1">
    <property type="nucleotide sequence ID" value="NZ_JAALLH010000002.1"/>
</dbReference>
<evidence type="ECO:0000313" key="1">
    <source>
        <dbReference type="EMBL" id="NIY69551.1"/>
    </source>
</evidence>
<accession>A0A7X5XCR4</accession>
<comment type="caution">
    <text evidence="1">The sequence shown here is derived from an EMBL/GenBank/DDBJ whole genome shotgun (WGS) entry which is preliminary data.</text>
</comment>
<evidence type="ECO:0000313" key="2">
    <source>
        <dbReference type="Proteomes" id="UP000536624"/>
    </source>
</evidence>
<proteinExistence type="predicted"/>
<dbReference type="EMBL" id="JAALLH010000002">
    <property type="protein sequence ID" value="NIY69551.1"/>
    <property type="molecule type" value="Genomic_DNA"/>
</dbReference>
<keyword evidence="1" id="KW-0418">Kinase</keyword>
<dbReference type="Proteomes" id="UP000536624">
    <property type="component" value="Unassembled WGS sequence"/>
</dbReference>